<dbReference type="Proteomes" id="UP001154078">
    <property type="component" value="Chromosome 6"/>
</dbReference>
<keyword evidence="2" id="KW-1185">Reference proteome</keyword>
<name>A0A9P0BAE6_BRAAE</name>
<protein>
    <submittedName>
        <fullName evidence="1">Uncharacterized protein</fullName>
    </submittedName>
</protein>
<evidence type="ECO:0000313" key="2">
    <source>
        <dbReference type="Proteomes" id="UP001154078"/>
    </source>
</evidence>
<evidence type="ECO:0000313" key="1">
    <source>
        <dbReference type="EMBL" id="CAH0558807.1"/>
    </source>
</evidence>
<dbReference type="AlphaFoldDB" id="A0A9P0BAE6"/>
<reference evidence="1" key="1">
    <citation type="submission" date="2021-12" db="EMBL/GenBank/DDBJ databases">
        <authorList>
            <person name="King R."/>
        </authorList>
    </citation>
    <scope>NUCLEOTIDE SEQUENCE</scope>
</reference>
<dbReference type="EMBL" id="OV121137">
    <property type="protein sequence ID" value="CAH0558807.1"/>
    <property type="molecule type" value="Genomic_DNA"/>
</dbReference>
<gene>
    <name evidence="1" type="ORF">MELIAE_LOCUS9051</name>
</gene>
<organism evidence="1 2">
    <name type="scientific">Brassicogethes aeneus</name>
    <name type="common">Rape pollen beetle</name>
    <name type="synonym">Meligethes aeneus</name>
    <dbReference type="NCBI Taxonomy" id="1431903"/>
    <lineage>
        <taxon>Eukaryota</taxon>
        <taxon>Metazoa</taxon>
        <taxon>Ecdysozoa</taxon>
        <taxon>Arthropoda</taxon>
        <taxon>Hexapoda</taxon>
        <taxon>Insecta</taxon>
        <taxon>Pterygota</taxon>
        <taxon>Neoptera</taxon>
        <taxon>Endopterygota</taxon>
        <taxon>Coleoptera</taxon>
        <taxon>Polyphaga</taxon>
        <taxon>Cucujiformia</taxon>
        <taxon>Nitidulidae</taxon>
        <taxon>Meligethinae</taxon>
        <taxon>Brassicogethes</taxon>
    </lineage>
</organism>
<dbReference type="OrthoDB" id="6761037at2759"/>
<accession>A0A9P0BAE6</accession>
<sequence length="187" mass="22101">MENEGVFLKKCLKSEIIYSRLTHDQYNIICAKILNLFPNEIAQTFYYSGERINNLAVQAKGKLVYKAHNILYHSPDKLYVRKRKNCSVLEDINKKKIRKDTEDEKNAVIWLKHNREPWEDVFKNWKLTYNLRSGATNFNSVVEFLREWPIISDPRADSLIESDFAVMHPGKDLMFKFLLSYNSFCNL</sequence>
<proteinExistence type="predicted"/>